<gene>
    <name evidence="1" type="ORF">PF008_g26958</name>
</gene>
<dbReference type="AlphaFoldDB" id="A0A6G0QFP6"/>
<evidence type="ECO:0000313" key="2">
    <source>
        <dbReference type="Proteomes" id="UP000486351"/>
    </source>
</evidence>
<dbReference type="Proteomes" id="UP000486351">
    <property type="component" value="Unassembled WGS sequence"/>
</dbReference>
<sequence>MTESRHVLAIAEAYTSNCNRVMSPTTWPGEARMENKVKELDVAWNKDGRPIKWNGRDWPLYKRQMMLYLTCVEVKENEFPMDAICDGTQVALESWTNE</sequence>
<protein>
    <submittedName>
        <fullName evidence="1">Uncharacterized protein</fullName>
    </submittedName>
</protein>
<dbReference type="EMBL" id="QXFY01003427">
    <property type="protein sequence ID" value="KAE9285264.1"/>
    <property type="molecule type" value="Genomic_DNA"/>
</dbReference>
<name>A0A6G0QFP6_9STRA</name>
<organism evidence="1 2">
    <name type="scientific">Phytophthora fragariae</name>
    <dbReference type="NCBI Taxonomy" id="53985"/>
    <lineage>
        <taxon>Eukaryota</taxon>
        <taxon>Sar</taxon>
        <taxon>Stramenopiles</taxon>
        <taxon>Oomycota</taxon>
        <taxon>Peronosporomycetes</taxon>
        <taxon>Peronosporales</taxon>
        <taxon>Peronosporaceae</taxon>
        <taxon>Phytophthora</taxon>
    </lineage>
</organism>
<evidence type="ECO:0000313" key="1">
    <source>
        <dbReference type="EMBL" id="KAE9285264.1"/>
    </source>
</evidence>
<comment type="caution">
    <text evidence="1">The sequence shown here is derived from an EMBL/GenBank/DDBJ whole genome shotgun (WGS) entry which is preliminary data.</text>
</comment>
<proteinExistence type="predicted"/>
<reference evidence="1 2" key="1">
    <citation type="submission" date="2018-09" db="EMBL/GenBank/DDBJ databases">
        <title>Genomic investigation of the strawberry pathogen Phytophthora fragariae indicates pathogenicity is determined by transcriptional variation in three key races.</title>
        <authorList>
            <person name="Adams T.M."/>
            <person name="Armitage A.D."/>
            <person name="Sobczyk M.K."/>
            <person name="Bates H.J."/>
            <person name="Dunwell J.M."/>
            <person name="Nellist C.F."/>
            <person name="Harrison R.J."/>
        </authorList>
    </citation>
    <scope>NUCLEOTIDE SEQUENCE [LARGE SCALE GENOMIC DNA]</scope>
    <source>
        <strain evidence="1 2">NOV-77</strain>
    </source>
</reference>
<accession>A0A6G0QFP6</accession>